<dbReference type="InterPro" id="IPR002877">
    <property type="entry name" value="RNA_MeTrfase_FtsJ_dom"/>
</dbReference>
<gene>
    <name evidence="6" type="ORF">H9L14_04685</name>
</gene>
<keyword evidence="4" id="KW-0812">Transmembrane</keyword>
<dbReference type="Gene3D" id="3.40.50.150">
    <property type="entry name" value="Vaccinia Virus protein VP39"/>
    <property type="match status" value="1"/>
</dbReference>
<dbReference type="CDD" id="cd02440">
    <property type="entry name" value="AdoMet_MTases"/>
    <property type="match status" value="1"/>
</dbReference>
<dbReference type="Pfam" id="PF01728">
    <property type="entry name" value="FtsJ"/>
    <property type="match status" value="1"/>
</dbReference>
<evidence type="ECO:0000259" key="5">
    <source>
        <dbReference type="Pfam" id="PF01728"/>
    </source>
</evidence>
<evidence type="ECO:0000313" key="7">
    <source>
        <dbReference type="Proteomes" id="UP000516105"/>
    </source>
</evidence>
<dbReference type="Gene3D" id="3.10.290.10">
    <property type="entry name" value="RNA-binding S4 domain"/>
    <property type="match status" value="1"/>
</dbReference>
<dbReference type="InterPro" id="IPR047048">
    <property type="entry name" value="TlyA"/>
</dbReference>
<feature type="transmembrane region" description="Helical" evidence="4">
    <location>
        <begin position="375"/>
        <end position="394"/>
    </location>
</feature>
<keyword evidence="4" id="KW-1133">Transmembrane helix</keyword>
<dbReference type="InterPro" id="IPR029063">
    <property type="entry name" value="SAM-dependent_MTases_sf"/>
</dbReference>
<dbReference type="InterPro" id="IPR004307">
    <property type="entry name" value="TspO_MBR"/>
</dbReference>
<dbReference type="InterPro" id="IPR004538">
    <property type="entry name" value="Hemolysin_A/TlyA"/>
</dbReference>
<dbReference type="NCBIfam" id="TIGR00478">
    <property type="entry name" value="tly"/>
    <property type="match status" value="1"/>
</dbReference>
<accession>A0ABX6T9B1</accession>
<evidence type="ECO:0000313" key="6">
    <source>
        <dbReference type="EMBL" id="QNP46462.1"/>
    </source>
</evidence>
<sequence length="403" mass="43240">MLVSRGLADSRTKAQALIMAGAVFSGERKLAKPGDMLAEDAPLEVRGKDHPWVSRGGIKLDHGLAHFCLDVSGAVALDVGSSTGGFTDVLLSRGAAKVYAIDVGTNQLAWKLRQDPRVVVHEQTNARFLTADQVPEPIDIVVCDASFIALAKVLEAPLKLVGPGAKLVALVKPQFEAGREDVGKGGVVRDPEVHERVCAQAKGWVESQGWTVLGVTPSPITGPEGNIEFLLGRRRMAEAVERREWWKIALVTVPAIIIAGSASGWLSNSGFGNPWFDSLAKPFFMPPGWAFGVVWPILYALLGIALALILVEPPSDRRRNALLAFFAQLALNFAWSPIFFAAHAIQIALGVIVVMAALAAFTAGQFRRIRPLAGYLMVPYLLWLCFAATLNSAIGRLNPGASV</sequence>
<dbReference type="SUPFAM" id="SSF55174">
    <property type="entry name" value="Alpha-L RNA-binding motif"/>
    <property type="match status" value="1"/>
</dbReference>
<feature type="transmembrane region" description="Helical" evidence="4">
    <location>
        <begin position="344"/>
        <end position="363"/>
    </location>
</feature>
<feature type="transmembrane region" description="Helical" evidence="4">
    <location>
        <begin position="321"/>
        <end position="338"/>
    </location>
</feature>
<keyword evidence="1 3" id="KW-0694">RNA-binding</keyword>
<dbReference type="CDD" id="cd00165">
    <property type="entry name" value="S4"/>
    <property type="match status" value="1"/>
</dbReference>
<dbReference type="Proteomes" id="UP000516105">
    <property type="component" value="Chromosome"/>
</dbReference>
<organism evidence="6 7">
    <name type="scientific">Sphingomonas sediminicola</name>
    <dbReference type="NCBI Taxonomy" id="386874"/>
    <lineage>
        <taxon>Bacteria</taxon>
        <taxon>Pseudomonadati</taxon>
        <taxon>Pseudomonadota</taxon>
        <taxon>Alphaproteobacteria</taxon>
        <taxon>Sphingomonadales</taxon>
        <taxon>Sphingomonadaceae</taxon>
        <taxon>Sphingomonas</taxon>
    </lineage>
</organism>
<dbReference type="PANTHER" id="PTHR32319:SF0">
    <property type="entry name" value="BACTERIAL HEMOLYSIN-LIKE PROTEIN"/>
    <property type="match status" value="1"/>
</dbReference>
<feature type="transmembrane region" description="Helical" evidence="4">
    <location>
        <begin position="287"/>
        <end position="309"/>
    </location>
</feature>
<dbReference type="CDD" id="cd15904">
    <property type="entry name" value="TSPO_MBR"/>
    <property type="match status" value="1"/>
</dbReference>
<feature type="domain" description="Ribosomal RNA methyltransferase FtsJ" evidence="5">
    <location>
        <begin position="52"/>
        <end position="235"/>
    </location>
</feature>
<comment type="similarity">
    <text evidence="2">Belongs to the TlyA family.</text>
</comment>
<reference evidence="6 7" key="1">
    <citation type="submission" date="2020-08" db="EMBL/GenBank/DDBJ databases">
        <title>Genome sequence of Sphingomonas sediminicola KACC 15039T.</title>
        <authorList>
            <person name="Hyun D.-W."/>
            <person name="Bae J.-W."/>
        </authorList>
    </citation>
    <scope>NUCLEOTIDE SEQUENCE [LARGE SCALE GENOMIC DNA]</scope>
    <source>
        <strain evidence="6 7">KACC 15039</strain>
    </source>
</reference>
<dbReference type="PROSITE" id="PS50889">
    <property type="entry name" value="S4"/>
    <property type="match status" value="1"/>
</dbReference>
<keyword evidence="4" id="KW-0472">Membrane</keyword>
<evidence type="ECO:0000256" key="1">
    <source>
        <dbReference type="ARBA" id="ARBA00022884"/>
    </source>
</evidence>
<dbReference type="EMBL" id="CP060782">
    <property type="protein sequence ID" value="QNP46462.1"/>
    <property type="molecule type" value="Genomic_DNA"/>
</dbReference>
<dbReference type="Pfam" id="PF03073">
    <property type="entry name" value="TspO_MBR"/>
    <property type="match status" value="1"/>
</dbReference>
<feature type="transmembrane region" description="Helical" evidence="4">
    <location>
        <begin position="245"/>
        <end position="267"/>
    </location>
</feature>
<dbReference type="SUPFAM" id="SSF53335">
    <property type="entry name" value="S-adenosyl-L-methionine-dependent methyltransferases"/>
    <property type="match status" value="1"/>
</dbReference>
<protein>
    <submittedName>
        <fullName evidence="6">TlyA family rRNA (Cytidine-2'-O)-methyltransferase</fullName>
    </submittedName>
</protein>
<dbReference type="PANTHER" id="PTHR32319">
    <property type="entry name" value="BACTERIAL HEMOLYSIN-LIKE PROTEIN"/>
    <property type="match status" value="1"/>
</dbReference>
<name>A0ABX6T9B1_9SPHN</name>
<evidence type="ECO:0000256" key="3">
    <source>
        <dbReference type="PROSITE-ProRule" id="PRU00182"/>
    </source>
</evidence>
<proteinExistence type="inferred from homology"/>
<keyword evidence="7" id="KW-1185">Reference proteome</keyword>
<evidence type="ECO:0000256" key="2">
    <source>
        <dbReference type="ARBA" id="ARBA00029460"/>
    </source>
</evidence>
<evidence type="ECO:0000256" key="4">
    <source>
        <dbReference type="SAM" id="Phobius"/>
    </source>
</evidence>
<dbReference type="InterPro" id="IPR036986">
    <property type="entry name" value="S4_RNA-bd_sf"/>
</dbReference>